<reference evidence="4 5" key="1">
    <citation type="journal article" date="2021" name="Sci. Rep.">
        <title>The distribution of antibiotic resistance genes in chicken gut microbiota commensals.</title>
        <authorList>
            <person name="Juricova H."/>
            <person name="Matiasovicova J."/>
            <person name="Kubasova T."/>
            <person name="Cejkova D."/>
            <person name="Rychlik I."/>
        </authorList>
    </citation>
    <scope>NUCLEOTIDE SEQUENCE [LARGE SCALE GENOMIC DNA]</scope>
    <source>
        <strain evidence="4 5">An562</strain>
    </source>
</reference>
<comment type="similarity">
    <text evidence="1">Belongs to the DSD1 family.</text>
</comment>
<dbReference type="CDD" id="cd06812">
    <property type="entry name" value="PLPDE_III_DSD_D-TA_like_1"/>
    <property type="match status" value="1"/>
</dbReference>
<dbReference type="Proteomes" id="UP000777002">
    <property type="component" value="Unassembled WGS sequence"/>
</dbReference>
<evidence type="ECO:0000313" key="5">
    <source>
        <dbReference type="Proteomes" id="UP000777002"/>
    </source>
</evidence>
<protein>
    <submittedName>
        <fullName evidence="4">DSD1 family PLP-dependent enzyme</fullName>
    </submittedName>
</protein>
<dbReference type="SUPFAM" id="SSF51419">
    <property type="entry name" value="PLP-binding barrel"/>
    <property type="match status" value="1"/>
</dbReference>
<dbReference type="Gene3D" id="3.20.20.10">
    <property type="entry name" value="Alanine racemase"/>
    <property type="match status" value="1"/>
</dbReference>
<dbReference type="Gene3D" id="2.40.37.20">
    <property type="entry name" value="D-serine dehydratase-like domain"/>
    <property type="match status" value="1"/>
</dbReference>
<feature type="domain" description="D-serine dehydratase-like" evidence="3">
    <location>
        <begin position="255"/>
        <end position="362"/>
    </location>
</feature>
<gene>
    <name evidence="4" type="ORF">H5985_05925</name>
</gene>
<evidence type="ECO:0000259" key="3">
    <source>
        <dbReference type="SMART" id="SM01119"/>
    </source>
</evidence>
<evidence type="ECO:0000256" key="1">
    <source>
        <dbReference type="ARBA" id="ARBA00005323"/>
    </source>
</evidence>
<dbReference type="InterPro" id="IPR051466">
    <property type="entry name" value="D-amino_acid_metab_enzyme"/>
</dbReference>
<evidence type="ECO:0000256" key="2">
    <source>
        <dbReference type="ARBA" id="ARBA00023239"/>
    </source>
</evidence>
<dbReference type="InterPro" id="IPR042208">
    <property type="entry name" value="D-ser_dehydrat-like_sf"/>
</dbReference>
<dbReference type="InterPro" id="IPR001608">
    <property type="entry name" value="Ala_racemase_N"/>
</dbReference>
<comment type="caution">
    <text evidence="4">The sequence shown here is derived from an EMBL/GenBank/DDBJ whole genome shotgun (WGS) entry which is preliminary data.</text>
</comment>
<name>A0ABS2GTK1_9BURK</name>
<dbReference type="SMART" id="SM01119">
    <property type="entry name" value="D-ser_dehydrat"/>
    <property type="match status" value="1"/>
</dbReference>
<sequence length="377" mass="41428">MTVDLLNIDTPALILDETKMDANIARMRDKARSLGVTLRPHLKTSKCWEVAKRQLWTPQGPATVSTLKEAEEFALHGVKDMIYAVGIAPQKLPRVAALVRRGVDLKIILDSVEAARLVTQYCQKESLEIKVLIEIDCDGHRSGLTPDSAEIINVARALEAPARLVGVLTHAGGSYDVDTHEALLVRSRGERDGICRAAKKLRDAGYELSIVSVGSTPTALTDEDLTGVTELRAGVYVFFDLFQAGVGVCQISDIALSLLVTVIGHQMEKGWVITDGGWMALSRDRGTANQKIDQGYGLVCDVHGHLIDDLWVSGANQEHGIISARNGRKINPKDFPIGMRLRILPNHACPTGAQHPCYYVVNNSLEIKDCWKRFYGW</sequence>
<keyword evidence="5" id="KW-1185">Reference proteome</keyword>
<keyword evidence="2" id="KW-0456">Lyase</keyword>
<organism evidence="4 5">
    <name type="scientific">Parasutterella secunda</name>
    <dbReference type="NCBI Taxonomy" id="626947"/>
    <lineage>
        <taxon>Bacteria</taxon>
        <taxon>Pseudomonadati</taxon>
        <taxon>Pseudomonadota</taxon>
        <taxon>Betaproteobacteria</taxon>
        <taxon>Burkholderiales</taxon>
        <taxon>Sutterellaceae</taxon>
        <taxon>Parasutterella</taxon>
    </lineage>
</organism>
<evidence type="ECO:0000313" key="4">
    <source>
        <dbReference type="EMBL" id="MBM6928806.1"/>
    </source>
</evidence>
<dbReference type="InterPro" id="IPR029066">
    <property type="entry name" value="PLP-binding_barrel"/>
</dbReference>
<dbReference type="InterPro" id="IPR026956">
    <property type="entry name" value="D-ser_dehydrat-like_dom"/>
</dbReference>
<dbReference type="Pfam" id="PF14031">
    <property type="entry name" value="D-ser_dehydrat"/>
    <property type="match status" value="1"/>
</dbReference>
<dbReference type="EMBL" id="JACJKX010000009">
    <property type="protein sequence ID" value="MBM6928806.1"/>
    <property type="molecule type" value="Genomic_DNA"/>
</dbReference>
<dbReference type="PANTHER" id="PTHR28004:SF2">
    <property type="entry name" value="D-SERINE DEHYDRATASE"/>
    <property type="match status" value="1"/>
</dbReference>
<dbReference type="PANTHER" id="PTHR28004">
    <property type="entry name" value="ZGC:162816-RELATED"/>
    <property type="match status" value="1"/>
</dbReference>
<proteinExistence type="inferred from homology"/>
<accession>A0ABS2GTK1</accession>
<dbReference type="Pfam" id="PF01168">
    <property type="entry name" value="Ala_racemase_N"/>
    <property type="match status" value="1"/>
</dbReference>